<evidence type="ECO:0000313" key="2">
    <source>
        <dbReference type="Proteomes" id="UP001341840"/>
    </source>
</evidence>
<dbReference type="EMBL" id="JASCZI010151696">
    <property type="protein sequence ID" value="MED6174115.1"/>
    <property type="molecule type" value="Genomic_DNA"/>
</dbReference>
<dbReference type="Proteomes" id="UP001341840">
    <property type="component" value="Unassembled WGS sequence"/>
</dbReference>
<organism evidence="1 2">
    <name type="scientific">Stylosanthes scabra</name>
    <dbReference type="NCBI Taxonomy" id="79078"/>
    <lineage>
        <taxon>Eukaryota</taxon>
        <taxon>Viridiplantae</taxon>
        <taxon>Streptophyta</taxon>
        <taxon>Embryophyta</taxon>
        <taxon>Tracheophyta</taxon>
        <taxon>Spermatophyta</taxon>
        <taxon>Magnoliopsida</taxon>
        <taxon>eudicotyledons</taxon>
        <taxon>Gunneridae</taxon>
        <taxon>Pentapetalae</taxon>
        <taxon>rosids</taxon>
        <taxon>fabids</taxon>
        <taxon>Fabales</taxon>
        <taxon>Fabaceae</taxon>
        <taxon>Papilionoideae</taxon>
        <taxon>50 kb inversion clade</taxon>
        <taxon>dalbergioids sensu lato</taxon>
        <taxon>Dalbergieae</taxon>
        <taxon>Pterocarpus clade</taxon>
        <taxon>Stylosanthes</taxon>
    </lineage>
</organism>
<proteinExistence type="predicted"/>
<keyword evidence="2" id="KW-1185">Reference proteome</keyword>
<name>A0ABU6VN36_9FABA</name>
<evidence type="ECO:0000313" key="1">
    <source>
        <dbReference type="EMBL" id="MED6174115.1"/>
    </source>
</evidence>
<reference evidence="1 2" key="1">
    <citation type="journal article" date="2023" name="Plants (Basel)">
        <title>Bridging the Gap: Combining Genomics and Transcriptomics Approaches to Understand Stylosanthes scabra, an Orphan Legume from the Brazilian Caatinga.</title>
        <authorList>
            <person name="Ferreira-Neto J.R.C."/>
            <person name="da Silva M.D."/>
            <person name="Binneck E."/>
            <person name="de Melo N.F."/>
            <person name="da Silva R.H."/>
            <person name="de Melo A.L.T.M."/>
            <person name="Pandolfi V."/>
            <person name="Bustamante F.O."/>
            <person name="Brasileiro-Vidal A.C."/>
            <person name="Benko-Iseppon A.M."/>
        </authorList>
    </citation>
    <scope>NUCLEOTIDE SEQUENCE [LARGE SCALE GENOMIC DNA]</scope>
    <source>
        <tissue evidence="1">Leaves</tissue>
    </source>
</reference>
<sequence>MVQHPLQSLSPTPEGHLEEVHFTIEGWMSGAVKEDLGNDFCLVIRIPIDLISAQKERKRNKGTSVDDKDTTDALAPVAYSCSDIVHVWTHELDGNNSEMLPGTRADA</sequence>
<protein>
    <submittedName>
        <fullName evidence="1">Uncharacterized protein</fullName>
    </submittedName>
</protein>
<gene>
    <name evidence="1" type="ORF">PIB30_065812</name>
</gene>
<accession>A0ABU6VN36</accession>
<comment type="caution">
    <text evidence="1">The sequence shown here is derived from an EMBL/GenBank/DDBJ whole genome shotgun (WGS) entry which is preliminary data.</text>
</comment>